<proteinExistence type="inferred from homology"/>
<evidence type="ECO:0000256" key="1">
    <source>
        <dbReference type="ARBA" id="ARBA00022801"/>
    </source>
</evidence>
<dbReference type="PANTHER" id="PTHR21314:SF0">
    <property type="entry name" value="QUEUOSINE 5'-PHOSPHATE N-GLYCOSYLASE_HYDROLASE"/>
    <property type="match status" value="1"/>
</dbReference>
<comment type="function">
    <text evidence="6">Catalyzes the hydrolysis of queuosine 5'-phosphate, releasing the nucleobase queuine (q). Is required for salvage of queuine from exogenous queuosine (Q) that is imported and then converted to queuosine 5'-phosphate intracellularly.</text>
</comment>
<dbReference type="PANTHER" id="PTHR21314">
    <property type="entry name" value="QUEUOSINE 5'-PHOSPHATE N-GLYCOSYLASE_HYDROLASE-RELATED"/>
    <property type="match status" value="1"/>
</dbReference>
<dbReference type="GO" id="GO:0006400">
    <property type="term" value="P:tRNA modification"/>
    <property type="evidence" value="ECO:0007669"/>
    <property type="project" value="TreeGrafter"/>
</dbReference>
<comment type="catalytic activity">
    <reaction evidence="5 6">
        <text>queuosine 5'-phosphate + H2O = queuine + D-ribose 5-phosphate</text>
        <dbReference type="Rhea" id="RHEA:75387"/>
        <dbReference type="ChEBI" id="CHEBI:15377"/>
        <dbReference type="ChEBI" id="CHEBI:17433"/>
        <dbReference type="ChEBI" id="CHEBI:78346"/>
        <dbReference type="ChEBI" id="CHEBI:194371"/>
    </reaction>
    <physiologicalReaction direction="left-to-right" evidence="5 6">
        <dbReference type="Rhea" id="RHEA:75388"/>
    </physiologicalReaction>
</comment>
<dbReference type="Pfam" id="PF10343">
    <property type="entry name" value="Q_salvage"/>
    <property type="match status" value="1"/>
</dbReference>
<accession>A0AAN9Y495</accession>
<dbReference type="GO" id="GO:0016787">
    <property type="term" value="F:hydrolase activity"/>
    <property type="evidence" value="ECO:0007669"/>
    <property type="project" value="UniProtKB-KW"/>
</dbReference>
<evidence type="ECO:0000256" key="2">
    <source>
        <dbReference type="ARBA" id="ARBA00035119"/>
    </source>
</evidence>
<dbReference type="AlphaFoldDB" id="A0AAN9Y495"/>
<organism evidence="7 8">
    <name type="scientific">Parthenolecanium corni</name>
    <dbReference type="NCBI Taxonomy" id="536013"/>
    <lineage>
        <taxon>Eukaryota</taxon>
        <taxon>Metazoa</taxon>
        <taxon>Ecdysozoa</taxon>
        <taxon>Arthropoda</taxon>
        <taxon>Hexapoda</taxon>
        <taxon>Insecta</taxon>
        <taxon>Pterygota</taxon>
        <taxon>Neoptera</taxon>
        <taxon>Paraneoptera</taxon>
        <taxon>Hemiptera</taxon>
        <taxon>Sternorrhyncha</taxon>
        <taxon>Coccoidea</taxon>
        <taxon>Coccidae</taxon>
        <taxon>Parthenolecanium</taxon>
    </lineage>
</organism>
<dbReference type="EMBL" id="JBBCAQ010000022">
    <property type="protein sequence ID" value="KAK7590869.1"/>
    <property type="molecule type" value="Genomic_DNA"/>
</dbReference>
<dbReference type="Proteomes" id="UP001367676">
    <property type="component" value="Unassembled WGS sequence"/>
</dbReference>
<name>A0AAN9Y495_9HEMI</name>
<evidence type="ECO:0000313" key="7">
    <source>
        <dbReference type="EMBL" id="KAK7590869.1"/>
    </source>
</evidence>
<reference evidence="7 8" key="1">
    <citation type="submission" date="2024-03" db="EMBL/GenBank/DDBJ databases">
        <title>Adaptation during the transition from Ophiocordyceps entomopathogen to insect associate is accompanied by gene loss and intensified selection.</title>
        <authorList>
            <person name="Ward C.M."/>
            <person name="Onetto C.A."/>
            <person name="Borneman A.R."/>
        </authorList>
    </citation>
    <scope>NUCLEOTIDE SEQUENCE [LARGE SCALE GENOMIC DNA]</scope>
    <source>
        <strain evidence="7">AWRI1</strain>
        <tissue evidence="7">Single Adult Female</tissue>
    </source>
</reference>
<protein>
    <recommendedName>
        <fullName evidence="3 6">Queuosine 5'-phosphate N-glycosylase/hydrolase</fullName>
        <ecNumber evidence="6">3.2.2.-</ecNumber>
    </recommendedName>
    <alternativeName>
        <fullName evidence="4 6">Queuosine-nucleotide N-glycosylase/hydrolase</fullName>
    </alternativeName>
</protein>
<keyword evidence="1 6" id="KW-0378">Hydrolase</keyword>
<evidence type="ECO:0000313" key="8">
    <source>
        <dbReference type="Proteomes" id="UP001367676"/>
    </source>
</evidence>
<comment type="similarity">
    <text evidence="2 6">Belongs to the QNG1 protein family.</text>
</comment>
<evidence type="ECO:0000256" key="3">
    <source>
        <dbReference type="ARBA" id="ARBA00035306"/>
    </source>
</evidence>
<sequence>MLKVLETCELVAKEAEIKIDLNCAKELANKIYQDIADDNLSFALYSASSVHPQEKNDKTADWIFVIDTLNFCFWSRGKKQWRVTWQGETYTGYFGLCAAIKRAIEEGIDMTNPAVYSNLTFDELCHILRSDDDTQLQLLNERHQCLLESGKVLIEKFGGSFVNCIREANQSAQKLLEIIVTNFSHFKDEAVYQNIMVALYKRAQILIGDLWSCFEGTGLGEFSDIDTITMFADYRVPQVLCYFGVLQYPDSLLMKLLDDEILENGSKDEVEIRATSVVAVARVNDFIQVLLKSNNKTQTCNSILIDQYLWTYRRKRAKYLECIPYHKTPTIYY</sequence>
<evidence type="ECO:0000256" key="4">
    <source>
        <dbReference type="ARBA" id="ARBA00035393"/>
    </source>
</evidence>
<keyword evidence="8" id="KW-1185">Reference proteome</keyword>
<evidence type="ECO:0000256" key="6">
    <source>
        <dbReference type="RuleBase" id="RU365002"/>
    </source>
</evidence>
<dbReference type="EC" id="3.2.2.-" evidence="6"/>
<evidence type="ECO:0000256" key="5">
    <source>
        <dbReference type="ARBA" id="ARBA00048204"/>
    </source>
</evidence>
<comment type="caution">
    <text evidence="7">The sequence shown here is derived from an EMBL/GenBank/DDBJ whole genome shotgun (WGS) entry which is preliminary data.</text>
</comment>
<gene>
    <name evidence="7" type="ORF">V9T40_002482</name>
</gene>
<dbReference type="InterPro" id="IPR019438">
    <property type="entry name" value="Q_salvage"/>
</dbReference>